<dbReference type="AlphaFoldDB" id="A0A9X2HPX5"/>
<protein>
    <submittedName>
        <fullName evidence="1">Uncharacterized protein</fullName>
    </submittedName>
</protein>
<evidence type="ECO:0000313" key="2">
    <source>
        <dbReference type="Proteomes" id="UP001139451"/>
    </source>
</evidence>
<name>A0A9X2HPX5_9SPHN</name>
<sequence length="87" mass="9854">MPTPKDEERIAAFRAFVNWLDKDAVAAELLDMDRRSVKRLRTVKPAPPPLLEKCARWADQHGKDRLAARLFDAARPAQEPAPEVNHA</sequence>
<dbReference type="Proteomes" id="UP001139451">
    <property type="component" value="Unassembled WGS sequence"/>
</dbReference>
<reference evidence="1" key="1">
    <citation type="submission" date="2022-05" db="EMBL/GenBank/DDBJ databases">
        <title>Sphingomonas sp. strain MG17 Genome sequencing and assembly.</title>
        <authorList>
            <person name="Kim I."/>
        </authorList>
    </citation>
    <scope>NUCLEOTIDE SEQUENCE</scope>
    <source>
        <strain evidence="1">MG17</strain>
    </source>
</reference>
<organism evidence="1 2">
    <name type="scientific">Sphingomonas tagetis</name>
    <dbReference type="NCBI Taxonomy" id="2949092"/>
    <lineage>
        <taxon>Bacteria</taxon>
        <taxon>Pseudomonadati</taxon>
        <taxon>Pseudomonadota</taxon>
        <taxon>Alphaproteobacteria</taxon>
        <taxon>Sphingomonadales</taxon>
        <taxon>Sphingomonadaceae</taxon>
        <taxon>Sphingomonas</taxon>
    </lineage>
</organism>
<proteinExistence type="predicted"/>
<evidence type="ECO:0000313" key="1">
    <source>
        <dbReference type="EMBL" id="MCP3730400.1"/>
    </source>
</evidence>
<dbReference type="EMBL" id="JAMLDX010000005">
    <property type="protein sequence ID" value="MCP3730400.1"/>
    <property type="molecule type" value="Genomic_DNA"/>
</dbReference>
<accession>A0A9X2HPX5</accession>
<comment type="caution">
    <text evidence="1">The sequence shown here is derived from an EMBL/GenBank/DDBJ whole genome shotgun (WGS) entry which is preliminary data.</text>
</comment>
<gene>
    <name evidence="1" type="ORF">M9978_08155</name>
</gene>
<keyword evidence="2" id="KW-1185">Reference proteome</keyword>
<dbReference type="RefSeq" id="WP_254292532.1">
    <property type="nucleotide sequence ID" value="NZ_JAMLDX010000005.1"/>
</dbReference>